<name>A0A1H9EQY5_9RHOB</name>
<dbReference type="EMBL" id="FOEP01000005">
    <property type="protein sequence ID" value="SEQ28114.1"/>
    <property type="molecule type" value="Genomic_DNA"/>
</dbReference>
<reference evidence="3 4" key="1">
    <citation type="submission" date="2016-10" db="EMBL/GenBank/DDBJ databases">
        <authorList>
            <person name="de Groot N.N."/>
        </authorList>
    </citation>
    <scope>NUCLEOTIDE SEQUENCE [LARGE SCALE GENOMIC DNA]</scope>
    <source>
        <strain evidence="3 4">DSM 22007</strain>
    </source>
</reference>
<dbReference type="InterPro" id="IPR010987">
    <property type="entry name" value="Glutathione-S-Trfase_C-like"/>
</dbReference>
<feature type="domain" description="GST N-terminal" evidence="1">
    <location>
        <begin position="2"/>
        <end position="83"/>
    </location>
</feature>
<feature type="domain" description="GST C-terminal" evidence="2">
    <location>
        <begin position="87"/>
        <end position="220"/>
    </location>
</feature>
<protein>
    <submittedName>
        <fullName evidence="3">Glutathione S-transferase</fullName>
    </submittedName>
</protein>
<dbReference type="Gene3D" id="1.20.1050.10">
    <property type="match status" value="1"/>
</dbReference>
<proteinExistence type="predicted"/>
<accession>A0A1H9EQY5</accession>
<sequence>MDTPYRLHYAPDNASLIVRLALEETGVPYTTVLVDRRAQAQRAPAYRALNPNGLIPVLETPQGPLFETAAILLWLTETHAALAPQPGTDARGAFLKWLFFISNTLHAELRMLFYPQKYVGPDAAAQTALSISLRHSLMRHLSTLEHLAASQPGYFASQIITVLDLYIAVCLRWMALYPVATVGWLTLERLPQLHALTRRIEQRASSRAAIIAEGLGTTPFSAPSYPNPPEGSAI</sequence>
<dbReference type="CDD" id="cd03057">
    <property type="entry name" value="GST_N_Beta"/>
    <property type="match status" value="1"/>
</dbReference>
<dbReference type="PROSITE" id="PS50405">
    <property type="entry name" value="GST_CTER"/>
    <property type="match status" value="1"/>
</dbReference>
<keyword evidence="3" id="KW-0808">Transferase</keyword>
<dbReference type="SFLD" id="SFLDG00358">
    <property type="entry name" value="Main_(cytGST)"/>
    <property type="match status" value="1"/>
</dbReference>
<dbReference type="Gene3D" id="3.40.30.10">
    <property type="entry name" value="Glutaredoxin"/>
    <property type="match status" value="1"/>
</dbReference>
<evidence type="ECO:0000259" key="2">
    <source>
        <dbReference type="PROSITE" id="PS50405"/>
    </source>
</evidence>
<dbReference type="Pfam" id="PF13409">
    <property type="entry name" value="GST_N_2"/>
    <property type="match status" value="1"/>
</dbReference>
<dbReference type="InterPro" id="IPR036249">
    <property type="entry name" value="Thioredoxin-like_sf"/>
</dbReference>
<dbReference type="GO" id="GO:0016740">
    <property type="term" value="F:transferase activity"/>
    <property type="evidence" value="ECO:0007669"/>
    <property type="project" value="UniProtKB-KW"/>
</dbReference>
<dbReference type="Proteomes" id="UP000198634">
    <property type="component" value="Unassembled WGS sequence"/>
</dbReference>
<organism evidence="3 4">
    <name type="scientific">Thalassovita taeanensis</name>
    <dbReference type="NCBI Taxonomy" id="657014"/>
    <lineage>
        <taxon>Bacteria</taxon>
        <taxon>Pseudomonadati</taxon>
        <taxon>Pseudomonadota</taxon>
        <taxon>Alphaproteobacteria</taxon>
        <taxon>Rhodobacterales</taxon>
        <taxon>Roseobacteraceae</taxon>
        <taxon>Thalassovita</taxon>
    </lineage>
</organism>
<dbReference type="PANTHER" id="PTHR44051">
    <property type="entry name" value="GLUTATHIONE S-TRANSFERASE-RELATED"/>
    <property type="match status" value="1"/>
</dbReference>
<dbReference type="InterPro" id="IPR036282">
    <property type="entry name" value="Glutathione-S-Trfase_C_sf"/>
</dbReference>
<evidence type="ECO:0000313" key="3">
    <source>
        <dbReference type="EMBL" id="SEQ28114.1"/>
    </source>
</evidence>
<dbReference type="PANTHER" id="PTHR44051:SF8">
    <property type="entry name" value="GLUTATHIONE S-TRANSFERASE GSTA"/>
    <property type="match status" value="1"/>
</dbReference>
<dbReference type="AlphaFoldDB" id="A0A1H9EQY5"/>
<dbReference type="SFLD" id="SFLDS00019">
    <property type="entry name" value="Glutathione_Transferase_(cytos"/>
    <property type="match status" value="1"/>
</dbReference>
<dbReference type="InterPro" id="IPR004045">
    <property type="entry name" value="Glutathione_S-Trfase_N"/>
</dbReference>
<dbReference type="STRING" id="657014.SAMN04488092_105140"/>
<dbReference type="PROSITE" id="PS50404">
    <property type="entry name" value="GST_NTER"/>
    <property type="match status" value="1"/>
</dbReference>
<dbReference type="OrthoDB" id="7583243at2"/>
<gene>
    <name evidence="3" type="ORF">SAMN04488092_105140</name>
</gene>
<evidence type="ECO:0000259" key="1">
    <source>
        <dbReference type="PROSITE" id="PS50404"/>
    </source>
</evidence>
<dbReference type="SUPFAM" id="SSF47616">
    <property type="entry name" value="GST C-terminal domain-like"/>
    <property type="match status" value="1"/>
</dbReference>
<dbReference type="SUPFAM" id="SSF52833">
    <property type="entry name" value="Thioredoxin-like"/>
    <property type="match status" value="1"/>
</dbReference>
<evidence type="ECO:0000313" key="4">
    <source>
        <dbReference type="Proteomes" id="UP000198634"/>
    </source>
</evidence>
<keyword evidence="4" id="KW-1185">Reference proteome</keyword>
<dbReference type="InterPro" id="IPR040079">
    <property type="entry name" value="Glutathione_S-Trfase"/>
</dbReference>
<dbReference type="RefSeq" id="WP_090269602.1">
    <property type="nucleotide sequence ID" value="NZ_FOEP01000005.1"/>
</dbReference>